<evidence type="ECO:0000313" key="2">
    <source>
        <dbReference type="EMBL" id="MCW7531483.1"/>
    </source>
</evidence>
<dbReference type="EMBL" id="JAMQPL010000007">
    <property type="protein sequence ID" value="MCW7531483.1"/>
    <property type="molecule type" value="Genomic_DNA"/>
</dbReference>
<proteinExistence type="predicted"/>
<reference evidence="2 4" key="1">
    <citation type="submission" date="2022-06" db="EMBL/GenBank/DDBJ databases">
        <title>Leptospira isolates from biofilms formed at urban environments.</title>
        <authorList>
            <person name="Ribeiro P.S."/>
            <person name="Sousa T."/>
            <person name="Carvalho N."/>
            <person name="Aburjaile F."/>
            <person name="Neves F."/>
            <person name="Oliveira D."/>
            <person name="Blanco L."/>
            <person name="Lima J."/>
            <person name="Costa F."/>
            <person name="Brenig B."/>
            <person name="Soares S."/>
            <person name="Ramos R."/>
            <person name="Goes-Neto A."/>
            <person name="Matiuzzi M."/>
            <person name="Azevedo V."/>
            <person name="Ristow P."/>
        </authorList>
    </citation>
    <scope>NUCLEOTIDE SEQUENCE</scope>
    <source>
        <strain evidence="1 4">VSF19</strain>
        <strain evidence="2">VSF20</strain>
    </source>
</reference>
<evidence type="ECO:0000313" key="3">
    <source>
        <dbReference type="Proteomes" id="UP001208540"/>
    </source>
</evidence>
<gene>
    <name evidence="1" type="ORF">ND861_14830</name>
    <name evidence="2" type="ORF">ND862_14780</name>
</gene>
<protein>
    <submittedName>
        <fullName evidence="2">Uncharacterized protein</fullName>
    </submittedName>
</protein>
<dbReference type="EMBL" id="JAMQPM010000007">
    <property type="protein sequence ID" value="MCW7527629.1"/>
    <property type="molecule type" value="Genomic_DNA"/>
</dbReference>
<dbReference type="AlphaFoldDB" id="A0AAW5VFI3"/>
<name>A0AAW5VFI3_9LEPT</name>
<comment type="caution">
    <text evidence="2">The sequence shown here is derived from an EMBL/GenBank/DDBJ whole genome shotgun (WGS) entry which is preliminary data.</text>
</comment>
<evidence type="ECO:0000313" key="1">
    <source>
        <dbReference type="EMBL" id="MCW7527629.1"/>
    </source>
</evidence>
<sequence length="195" mass="21505">MNQNVRNEQSTYEEIFSNNFPRFFCSKLLYKKKDSDDLTQLLLLSALTSNSTQTSCGYIASALTGVKPAGKFEASRTLQTIDTWESLQNGGTIGQGVVVFFRGVTASDRVKFVYSSGSLNDFAPGSSKSTSMNCPYSYANRVEGYDTLGMTRNAAVSDTWIFNASATTPSQFTMYLGRDNFDDLTKTVKVIIESQ</sequence>
<accession>A0AAW5VFI3</accession>
<dbReference type="Proteomes" id="UP001208912">
    <property type="component" value="Unassembled WGS sequence"/>
</dbReference>
<evidence type="ECO:0000313" key="4">
    <source>
        <dbReference type="Proteomes" id="UP001208912"/>
    </source>
</evidence>
<organism evidence="2 3">
    <name type="scientific">Leptospira soteropolitanensis</name>
    <dbReference type="NCBI Taxonomy" id="2950025"/>
    <lineage>
        <taxon>Bacteria</taxon>
        <taxon>Pseudomonadati</taxon>
        <taxon>Spirochaetota</taxon>
        <taxon>Spirochaetia</taxon>
        <taxon>Leptospirales</taxon>
        <taxon>Leptospiraceae</taxon>
        <taxon>Leptospira</taxon>
    </lineage>
</organism>
<keyword evidence="4" id="KW-1185">Reference proteome</keyword>
<dbReference type="Proteomes" id="UP001208540">
    <property type="component" value="Unassembled WGS sequence"/>
</dbReference>
<dbReference type="RefSeq" id="WP_265352729.1">
    <property type="nucleotide sequence ID" value="NZ_JAMQPL010000007.1"/>
</dbReference>